<name>A0ABR2XWT1_9PEZI</name>
<comment type="caution">
    <text evidence="2">The sequence shown here is derived from an EMBL/GenBank/DDBJ whole genome shotgun (WGS) entry which is preliminary data.</text>
</comment>
<protein>
    <submittedName>
        <fullName evidence="2">Concanavalin A-like lectin/glucanase</fullName>
    </submittedName>
</protein>
<reference evidence="2 3" key="1">
    <citation type="submission" date="2024-02" db="EMBL/GenBank/DDBJ databases">
        <title>First draft genome assembly of two strains of Seiridium cardinale.</title>
        <authorList>
            <person name="Emiliani G."/>
            <person name="Scali E."/>
        </authorList>
    </citation>
    <scope>NUCLEOTIDE SEQUENCE [LARGE SCALE GENOMIC DNA]</scope>
    <source>
        <strain evidence="2 3">BM-138-000479</strain>
    </source>
</reference>
<feature type="chain" id="PRO_5045124921" evidence="1">
    <location>
        <begin position="20"/>
        <end position="278"/>
    </location>
</feature>
<organism evidence="2 3">
    <name type="scientific">Seiridium cardinale</name>
    <dbReference type="NCBI Taxonomy" id="138064"/>
    <lineage>
        <taxon>Eukaryota</taxon>
        <taxon>Fungi</taxon>
        <taxon>Dikarya</taxon>
        <taxon>Ascomycota</taxon>
        <taxon>Pezizomycotina</taxon>
        <taxon>Sordariomycetes</taxon>
        <taxon>Xylariomycetidae</taxon>
        <taxon>Amphisphaeriales</taxon>
        <taxon>Sporocadaceae</taxon>
        <taxon>Seiridium</taxon>
    </lineage>
</organism>
<dbReference type="EMBL" id="JARVKM010000016">
    <property type="protein sequence ID" value="KAK9778275.1"/>
    <property type="molecule type" value="Genomic_DNA"/>
</dbReference>
<sequence>MKMFISLFSLSTIALLASAAVAMPSPDSDLHVRTESAAAPDISAIVSVDPSSFTSYQTGSLERQDLSNDTLVEKRWTCSGSPTFTWGDSDNGGKGVLITNADSDWRGFYFYYNNCDNVPYKYVWVKAGDTQFVSLPADFQGRVTRGVDAYNLNGSPQMLASWFEISFDSNGWGWADLSLIRGCDGSVLLWSTDGSGAWKGFTQWILDGAPTGAYDMKNDGQWVLKYTENSDGSINTIPRDWFIAQVGADYAYVDDSHGSPVISSTNGRFGTYWPAGRP</sequence>
<keyword evidence="3" id="KW-1185">Reference proteome</keyword>
<gene>
    <name evidence="2" type="ORF">SCAR479_04677</name>
</gene>
<feature type="signal peptide" evidence="1">
    <location>
        <begin position="1"/>
        <end position="19"/>
    </location>
</feature>
<evidence type="ECO:0000313" key="2">
    <source>
        <dbReference type="EMBL" id="KAK9778275.1"/>
    </source>
</evidence>
<keyword evidence="1" id="KW-0732">Signal</keyword>
<evidence type="ECO:0000256" key="1">
    <source>
        <dbReference type="SAM" id="SignalP"/>
    </source>
</evidence>
<dbReference type="Proteomes" id="UP001465668">
    <property type="component" value="Unassembled WGS sequence"/>
</dbReference>
<proteinExistence type="predicted"/>
<accession>A0ABR2XWT1</accession>
<evidence type="ECO:0000313" key="3">
    <source>
        <dbReference type="Proteomes" id="UP001465668"/>
    </source>
</evidence>